<name>H2YMG5_CIOSA</name>
<keyword evidence="5" id="KW-0735">Signal-anchor</keyword>
<dbReference type="Gene3D" id="3.90.550.10">
    <property type="entry name" value="Spore Coat Polysaccharide Biosynthesis Protein SpsA, Chain A"/>
    <property type="match status" value="1"/>
</dbReference>
<evidence type="ECO:0000256" key="3">
    <source>
        <dbReference type="ARBA" id="ARBA00022676"/>
    </source>
</evidence>
<keyword evidence="5" id="KW-0812">Transmembrane</keyword>
<dbReference type="Ensembl" id="ENSCSAVT00000006600.1">
    <property type="protein sequence ID" value="ENSCSAVP00000006517.1"/>
    <property type="gene ID" value="ENSCSAVG00000003904.1"/>
</dbReference>
<keyword evidence="3" id="KW-0328">Glycosyltransferase</keyword>
<dbReference type="InParanoid" id="H2YMG5"/>
<dbReference type="InterPro" id="IPR029044">
    <property type="entry name" value="Nucleotide-diphossugar_trans"/>
</dbReference>
<comment type="similarity">
    <text evidence="2">Belongs to the glycosyltransferase 8 family.</text>
</comment>
<dbReference type="AlphaFoldDB" id="H2YMG5"/>
<dbReference type="GO" id="GO:0035252">
    <property type="term" value="F:UDP-xylosyltransferase activity"/>
    <property type="evidence" value="ECO:0007669"/>
    <property type="project" value="TreeGrafter"/>
</dbReference>
<protein>
    <recommendedName>
        <fullName evidence="8">Nucleotide-diphospho-sugar transferase domain-containing protein</fullName>
    </recommendedName>
</protein>
<dbReference type="Proteomes" id="UP000007875">
    <property type="component" value="Unassembled WGS sequence"/>
</dbReference>
<dbReference type="GO" id="GO:0016020">
    <property type="term" value="C:membrane"/>
    <property type="evidence" value="ECO:0007669"/>
    <property type="project" value="UniProtKB-SubCell"/>
</dbReference>
<dbReference type="SUPFAM" id="SSF53448">
    <property type="entry name" value="Nucleotide-diphospho-sugar transferases"/>
    <property type="match status" value="1"/>
</dbReference>
<dbReference type="InterPro" id="IPR051993">
    <property type="entry name" value="Glycosyltransferase_8"/>
</dbReference>
<reference evidence="7" key="1">
    <citation type="submission" date="2003-08" db="EMBL/GenBank/DDBJ databases">
        <authorList>
            <person name="Birren B."/>
            <person name="Nusbaum C."/>
            <person name="Abebe A."/>
            <person name="Abouelleil A."/>
            <person name="Adekoya E."/>
            <person name="Ait-zahra M."/>
            <person name="Allen N."/>
            <person name="Allen T."/>
            <person name="An P."/>
            <person name="Anderson M."/>
            <person name="Anderson S."/>
            <person name="Arachchi H."/>
            <person name="Armbruster J."/>
            <person name="Bachantsang P."/>
            <person name="Baldwin J."/>
            <person name="Barry A."/>
            <person name="Bayul T."/>
            <person name="Blitshsteyn B."/>
            <person name="Bloom T."/>
            <person name="Blye J."/>
            <person name="Boguslavskiy L."/>
            <person name="Borowsky M."/>
            <person name="Boukhgalter B."/>
            <person name="Brunache A."/>
            <person name="Butler J."/>
            <person name="Calixte N."/>
            <person name="Calvo S."/>
            <person name="Camarata J."/>
            <person name="Campo K."/>
            <person name="Chang J."/>
            <person name="Cheshatsang Y."/>
            <person name="Citroen M."/>
            <person name="Collymore A."/>
            <person name="Considine T."/>
            <person name="Cook A."/>
            <person name="Cooke P."/>
            <person name="Corum B."/>
            <person name="Cuomo C."/>
            <person name="David R."/>
            <person name="Dawoe T."/>
            <person name="Degray S."/>
            <person name="Dodge S."/>
            <person name="Dooley K."/>
            <person name="Dorje P."/>
            <person name="Dorjee K."/>
            <person name="Dorris L."/>
            <person name="Duffey N."/>
            <person name="Dupes A."/>
            <person name="Elkins T."/>
            <person name="Engels R."/>
            <person name="Erickson J."/>
            <person name="Farina A."/>
            <person name="Faro S."/>
            <person name="Ferreira P."/>
            <person name="Fischer H."/>
            <person name="Fitzgerald M."/>
            <person name="Foley K."/>
            <person name="Gage D."/>
            <person name="Galagan J."/>
            <person name="Gearin G."/>
            <person name="Gnerre S."/>
            <person name="Gnirke A."/>
            <person name="Goyette A."/>
            <person name="Graham J."/>
            <person name="Grandbois E."/>
            <person name="Gyaltsen K."/>
            <person name="Hafez N."/>
            <person name="Hagopian D."/>
            <person name="Hagos B."/>
            <person name="Hall J."/>
            <person name="Hatcher B."/>
            <person name="Heller A."/>
            <person name="Higgins H."/>
            <person name="Honan T."/>
            <person name="Horn A."/>
            <person name="Houde N."/>
            <person name="Hughes L."/>
            <person name="Hulme W."/>
            <person name="Husby E."/>
            <person name="Iliev I."/>
            <person name="Jaffe D."/>
            <person name="Jones C."/>
            <person name="Kamal M."/>
            <person name="Kamat A."/>
            <person name="Kamvysselis M."/>
            <person name="Karlsson E."/>
            <person name="Kells C."/>
            <person name="Kieu A."/>
            <person name="Kisner P."/>
            <person name="Kodira C."/>
            <person name="Kulbokas E."/>
            <person name="Labutti K."/>
            <person name="Lama D."/>
            <person name="Landers T."/>
            <person name="Leger J."/>
            <person name="Levine S."/>
            <person name="Lewis D."/>
            <person name="Lewis T."/>
            <person name="Lindblad-toh K."/>
            <person name="Liu X."/>
            <person name="Lokyitsang T."/>
            <person name="Lokyitsang Y."/>
            <person name="Lucien O."/>
            <person name="Lui A."/>
            <person name="Ma L.J."/>
            <person name="Mabbitt R."/>
            <person name="Macdonald J."/>
            <person name="Maclean C."/>
            <person name="Major J."/>
            <person name="Manning J."/>
            <person name="Marabella R."/>
            <person name="Maru K."/>
            <person name="Matthews C."/>
            <person name="Mauceli E."/>
            <person name="Mccarthy M."/>
            <person name="Mcdonough S."/>
            <person name="Mcghee T."/>
            <person name="Meldrim J."/>
            <person name="Meneus L."/>
            <person name="Mesirov J."/>
            <person name="Mihalev A."/>
            <person name="Mihova T."/>
            <person name="Mikkelsen T."/>
            <person name="Mlenga V."/>
            <person name="Moru K."/>
            <person name="Mozes J."/>
            <person name="Mulrain L."/>
            <person name="Munson G."/>
            <person name="Naylor J."/>
            <person name="Newes C."/>
            <person name="Nguyen C."/>
            <person name="Nguyen N."/>
            <person name="Nguyen T."/>
            <person name="Nicol R."/>
            <person name="Nielsen C."/>
            <person name="Nizzari M."/>
            <person name="Norbu C."/>
            <person name="Norbu N."/>
            <person name="O'donnell P."/>
            <person name="Okoawo O."/>
            <person name="O'leary S."/>
            <person name="Omotosho B."/>
            <person name="O'neill K."/>
            <person name="Osman S."/>
            <person name="Parker S."/>
            <person name="Perrin D."/>
            <person name="Phunkhang P."/>
            <person name="Piqani B."/>
            <person name="Purcell S."/>
            <person name="Rachupka T."/>
            <person name="Ramasamy U."/>
            <person name="Rameau R."/>
            <person name="Ray V."/>
            <person name="Raymond C."/>
            <person name="Retta R."/>
            <person name="Richardson S."/>
            <person name="Rise C."/>
            <person name="Rodriguez J."/>
            <person name="Rogers J."/>
            <person name="Rogov P."/>
            <person name="Rutman M."/>
            <person name="Schupbach R."/>
            <person name="Seaman C."/>
            <person name="Settipalli S."/>
            <person name="Sharpe T."/>
            <person name="Sheridan J."/>
            <person name="Sherpa N."/>
            <person name="Shi J."/>
            <person name="Smirnov S."/>
            <person name="Smith C."/>
            <person name="Sougnez C."/>
            <person name="Spencer B."/>
            <person name="Stalker J."/>
            <person name="Stange-thomann N."/>
            <person name="Stavropoulos S."/>
            <person name="Stetson K."/>
            <person name="Stone C."/>
            <person name="Stone S."/>
            <person name="Stubbs M."/>
            <person name="Talamas J."/>
            <person name="Tchuinga P."/>
            <person name="Tenzing P."/>
            <person name="Tesfaye S."/>
            <person name="Theodore J."/>
            <person name="Thoulutsang Y."/>
            <person name="Topham K."/>
            <person name="Towey S."/>
            <person name="Tsamla T."/>
            <person name="Tsomo N."/>
            <person name="Vallee D."/>
            <person name="Vassiliev H."/>
            <person name="Venkataraman V."/>
            <person name="Vinson J."/>
            <person name="Vo A."/>
            <person name="Wade C."/>
            <person name="Wang S."/>
            <person name="Wangchuk T."/>
            <person name="Wangdi T."/>
            <person name="Whittaker C."/>
            <person name="Wilkinson J."/>
            <person name="Wu Y."/>
            <person name="Wyman D."/>
            <person name="Yadav S."/>
            <person name="Yang S."/>
            <person name="Yang X."/>
            <person name="Yeager S."/>
            <person name="Yee E."/>
            <person name="Young G."/>
            <person name="Zainoun J."/>
            <person name="Zembeck L."/>
            <person name="Zimmer A."/>
            <person name="Zody M."/>
            <person name="Lander E."/>
        </authorList>
    </citation>
    <scope>NUCLEOTIDE SEQUENCE [LARGE SCALE GENOMIC DNA]</scope>
</reference>
<dbReference type="PANTHER" id="PTHR46012:SF2">
    <property type="entry name" value="IP22168P"/>
    <property type="match status" value="1"/>
</dbReference>
<sequence length="370" mass="42309">MMLQIGKRATPEPETMHLVAVSCGRPNYQGIRDIKKPMDQTLTMIKSAALFAHNPLHIHIFTEEDMISMFETEIEAWPAKVHSRVTYTIQQINYDNHLPPRLVADWKKWYKPCGSFRLLVPMILKGLTSAAIYSDSDVIFVKPIDELWAQFKEMDERQVAAISPTAGHPIGGSKLNENFISHPSGLFQINTGVMALNFTRMLATDWLLFHDEHKTDQSETQRVNYGVELLLPYYDEYKEKAEHDQKLLNIIFHYNPELLRQLPCTWNFKNNFCQDDDNTCPAAERDGAGAVHGITSAFFNDVNPTFRSLYEAFLQYDFEPDVEAHLLKPFLDQLAETGQGTYCATKAYVITTSLSSSVKYLMRTQETLLA</sequence>
<dbReference type="OMA" id="MISMFET"/>
<evidence type="ECO:0008006" key="8">
    <source>
        <dbReference type="Google" id="ProtNLM"/>
    </source>
</evidence>
<reference evidence="6" key="3">
    <citation type="submission" date="2025-09" db="UniProtKB">
        <authorList>
            <consortium name="Ensembl"/>
        </authorList>
    </citation>
    <scope>IDENTIFICATION</scope>
</reference>
<dbReference type="HOGENOM" id="CLU_040965_0_0_1"/>
<reference evidence="6" key="2">
    <citation type="submission" date="2025-08" db="UniProtKB">
        <authorList>
            <consortium name="Ensembl"/>
        </authorList>
    </citation>
    <scope>IDENTIFICATION</scope>
</reference>
<evidence type="ECO:0000256" key="2">
    <source>
        <dbReference type="ARBA" id="ARBA00006351"/>
    </source>
</evidence>
<dbReference type="GO" id="GO:0016266">
    <property type="term" value="P:protein O-linked glycosylation via N-acetyl-galactosamine"/>
    <property type="evidence" value="ECO:0007669"/>
    <property type="project" value="TreeGrafter"/>
</dbReference>
<evidence type="ECO:0000313" key="7">
    <source>
        <dbReference type="Proteomes" id="UP000007875"/>
    </source>
</evidence>
<keyword evidence="4" id="KW-0808">Transferase</keyword>
<evidence type="ECO:0000256" key="5">
    <source>
        <dbReference type="ARBA" id="ARBA00022968"/>
    </source>
</evidence>
<evidence type="ECO:0000256" key="1">
    <source>
        <dbReference type="ARBA" id="ARBA00004606"/>
    </source>
</evidence>
<comment type="subcellular location">
    <subcellularLocation>
        <location evidence="1">Membrane</location>
        <topology evidence="1">Single-pass type II membrane protein</topology>
    </subcellularLocation>
</comment>
<dbReference type="eggNOG" id="KOG3765">
    <property type="taxonomic scope" value="Eukaryota"/>
</dbReference>
<evidence type="ECO:0000256" key="4">
    <source>
        <dbReference type="ARBA" id="ARBA00022679"/>
    </source>
</evidence>
<organism evidence="6 7">
    <name type="scientific">Ciona savignyi</name>
    <name type="common">Pacific transparent sea squirt</name>
    <dbReference type="NCBI Taxonomy" id="51511"/>
    <lineage>
        <taxon>Eukaryota</taxon>
        <taxon>Metazoa</taxon>
        <taxon>Chordata</taxon>
        <taxon>Tunicata</taxon>
        <taxon>Ascidiacea</taxon>
        <taxon>Phlebobranchia</taxon>
        <taxon>Cionidae</taxon>
        <taxon>Ciona</taxon>
    </lineage>
</organism>
<accession>H2YMG5</accession>
<proteinExistence type="inferred from homology"/>
<evidence type="ECO:0000313" key="6">
    <source>
        <dbReference type="Ensembl" id="ENSCSAVP00000006517.1"/>
    </source>
</evidence>
<dbReference type="PANTHER" id="PTHR46012">
    <property type="entry name" value="IP22168P"/>
    <property type="match status" value="1"/>
</dbReference>
<keyword evidence="7" id="KW-1185">Reference proteome</keyword>
<dbReference type="GeneTree" id="ENSGT00940000168050"/>